<keyword evidence="4 5" id="KW-0067">ATP-binding</keyword>
<dbReference type="PANTHER" id="PTHR24095:SF14">
    <property type="entry name" value="ACETYL-COENZYME A SYNTHETASE 1"/>
    <property type="match status" value="1"/>
</dbReference>
<feature type="domain" description="AMP-dependent synthetase/ligase" evidence="6">
    <location>
        <begin position="184"/>
        <end position="575"/>
    </location>
</feature>
<accession>A0A813M8H0</accession>
<dbReference type="NCBIfam" id="NF001208">
    <property type="entry name" value="PRK00174.1"/>
    <property type="match status" value="1"/>
</dbReference>
<comment type="caution">
    <text evidence="9">The sequence shown here is derived from an EMBL/GenBank/DDBJ whole genome shotgun (WGS) entry which is preliminary data.</text>
</comment>
<evidence type="ECO:0000259" key="8">
    <source>
        <dbReference type="Pfam" id="PF16177"/>
    </source>
</evidence>
<evidence type="ECO:0000256" key="3">
    <source>
        <dbReference type="ARBA" id="ARBA00022741"/>
    </source>
</evidence>
<dbReference type="InterPro" id="IPR045851">
    <property type="entry name" value="AMP-bd_C_sf"/>
</dbReference>
<dbReference type="NCBIfam" id="TIGR02188">
    <property type="entry name" value="Ac_CoA_lig_AcsA"/>
    <property type="match status" value="1"/>
</dbReference>
<name>A0A813M8H0_9BILA</name>
<dbReference type="InterPro" id="IPR032387">
    <property type="entry name" value="ACAS_N"/>
</dbReference>
<dbReference type="InterPro" id="IPR011904">
    <property type="entry name" value="Ac_CoA_lig"/>
</dbReference>
<protein>
    <recommendedName>
        <fullName evidence="5">Acetyl-coenzyme A synthetase</fullName>
        <ecNumber evidence="5">6.2.1.1</ecNumber>
    </recommendedName>
</protein>
<evidence type="ECO:0000313" key="9">
    <source>
        <dbReference type="EMBL" id="CAF0720074.1"/>
    </source>
</evidence>
<dbReference type="GO" id="GO:0019427">
    <property type="term" value="P:acetyl-CoA biosynthetic process from acetate"/>
    <property type="evidence" value="ECO:0007669"/>
    <property type="project" value="InterPro"/>
</dbReference>
<dbReference type="SUPFAM" id="SSF56801">
    <property type="entry name" value="Acetyl-CoA synthetase-like"/>
    <property type="match status" value="1"/>
</dbReference>
<dbReference type="Proteomes" id="UP000663860">
    <property type="component" value="Unassembled WGS sequence"/>
</dbReference>
<proteinExistence type="inferred from homology"/>
<feature type="domain" description="Acetyl-coenzyme A synthetase N-terminal" evidence="8">
    <location>
        <begin position="110"/>
        <end position="170"/>
    </location>
</feature>
<dbReference type="InterPro" id="IPR020845">
    <property type="entry name" value="AMP-binding_CS"/>
</dbReference>
<evidence type="ECO:0000259" key="7">
    <source>
        <dbReference type="Pfam" id="PF13193"/>
    </source>
</evidence>
<keyword evidence="3 5" id="KW-0547">Nucleotide-binding</keyword>
<comment type="catalytic activity">
    <reaction evidence="5">
        <text>acetate + ATP + CoA = acetyl-CoA + AMP + diphosphate</text>
        <dbReference type="Rhea" id="RHEA:23176"/>
        <dbReference type="ChEBI" id="CHEBI:30089"/>
        <dbReference type="ChEBI" id="CHEBI:30616"/>
        <dbReference type="ChEBI" id="CHEBI:33019"/>
        <dbReference type="ChEBI" id="CHEBI:57287"/>
        <dbReference type="ChEBI" id="CHEBI:57288"/>
        <dbReference type="ChEBI" id="CHEBI:456215"/>
        <dbReference type="EC" id="6.2.1.1"/>
    </reaction>
</comment>
<evidence type="ECO:0000256" key="2">
    <source>
        <dbReference type="ARBA" id="ARBA00022598"/>
    </source>
</evidence>
<reference evidence="9" key="1">
    <citation type="submission" date="2021-02" db="EMBL/GenBank/DDBJ databases">
        <authorList>
            <person name="Nowell W R."/>
        </authorList>
    </citation>
    <scope>NUCLEOTIDE SEQUENCE</scope>
</reference>
<dbReference type="Gene3D" id="3.40.50.12780">
    <property type="entry name" value="N-terminal domain of ligase-like"/>
    <property type="match status" value="1"/>
</dbReference>
<dbReference type="Pfam" id="PF16177">
    <property type="entry name" value="ACAS_N"/>
    <property type="match status" value="1"/>
</dbReference>
<dbReference type="InterPro" id="IPR042099">
    <property type="entry name" value="ANL_N_sf"/>
</dbReference>
<dbReference type="Pfam" id="PF00501">
    <property type="entry name" value="AMP-binding"/>
    <property type="match status" value="1"/>
</dbReference>
<organism evidence="9 10">
    <name type="scientific">Adineta steineri</name>
    <dbReference type="NCBI Taxonomy" id="433720"/>
    <lineage>
        <taxon>Eukaryota</taxon>
        <taxon>Metazoa</taxon>
        <taxon>Spiralia</taxon>
        <taxon>Gnathifera</taxon>
        <taxon>Rotifera</taxon>
        <taxon>Eurotatoria</taxon>
        <taxon>Bdelloidea</taxon>
        <taxon>Adinetida</taxon>
        <taxon>Adinetidae</taxon>
        <taxon>Adineta</taxon>
    </lineage>
</organism>
<dbReference type="EMBL" id="CAJNOE010000008">
    <property type="protein sequence ID" value="CAF0720074.1"/>
    <property type="molecule type" value="Genomic_DNA"/>
</dbReference>
<dbReference type="Gene3D" id="3.30.300.30">
    <property type="match status" value="1"/>
</dbReference>
<dbReference type="GO" id="GO:0003987">
    <property type="term" value="F:acetate-CoA ligase activity"/>
    <property type="evidence" value="ECO:0007669"/>
    <property type="project" value="UniProtKB-UniRule"/>
</dbReference>
<dbReference type="InterPro" id="IPR000873">
    <property type="entry name" value="AMP-dep_synth/lig_dom"/>
</dbReference>
<evidence type="ECO:0000256" key="1">
    <source>
        <dbReference type="ARBA" id="ARBA00006432"/>
    </source>
</evidence>
<dbReference type="InterPro" id="IPR025110">
    <property type="entry name" value="AMP-bd_C"/>
</dbReference>
<evidence type="ECO:0000313" key="10">
    <source>
        <dbReference type="Proteomes" id="UP000663860"/>
    </source>
</evidence>
<dbReference type="PROSITE" id="PS00455">
    <property type="entry name" value="AMP_BINDING"/>
    <property type="match status" value="1"/>
</dbReference>
<evidence type="ECO:0000259" key="6">
    <source>
        <dbReference type="Pfam" id="PF00501"/>
    </source>
</evidence>
<dbReference type="EC" id="6.2.1.1" evidence="5"/>
<dbReference type="GO" id="GO:0016208">
    <property type="term" value="F:AMP binding"/>
    <property type="evidence" value="ECO:0007669"/>
    <property type="project" value="InterPro"/>
</dbReference>
<sequence length="759" mass="85499">MLLSSKYICGKTTVRHLPILLKNTNDIARSASLFNTLSTFHTSKSSSKLSHNFTNNNEIYPSAARASTLLSASIRFQLSPINITSYRLASTNSTWNESSLPDKIKSLDEYKALYDLSINDPERFWKMAAERLDWYRFPTKIKNTEFDYRTDRGVDIKWYEDGILNVCYNCLDRHIDHDSSASKQVAVVFEPDTPTETRHHVTYGELLRDVKKFANVLKKHGVKKGDRVTVYMPMVVDACVALLACARIGAIHSVVFGGFSASNVAERISDCDSTVVITSDFGLRGGKCSPLKSKIDQALKMKQCSNVRTVLVFERNYGSNADVKDACSDQRGTLEWKEGRDFWAHKEMETVNENCPPEKMNAEDPLFILYTSGSTGKPKGIVHTTGGYLTYTSLTFKYIFDYNPGDIYMCTADIGWITGHSYIIYGPLSNRATTVVFEGVPTYPDVSRFWNVVDKHQVNIFYTAPTAIRSLMAHDDKYVTKTSRQSLRILGSVGEPINSEAWKWYHSVVGDNRCPIIDTWWQTETGGVMITPIANAWELEPSSATLPFFGIKTQLFDKSTKKPLTPPNTGELCIQDSWPGQARSLYRNHERFVDVYFKQYPGYYFTGDGCEIKKNGYHCITGRVDDVLVISGHNIGTAEVEAALNEHEGVSESAVVGYPDKKKNQGMYCFVVLKDDVKESEELRKDLMKSVRNTIGAHVNPDVIHFTPDLPKTRSGKIMRRILRKIVEPDTSNLGDISTLTDPSIVKELIKKSPRTKHS</sequence>
<dbReference type="GO" id="GO:0005829">
    <property type="term" value="C:cytosol"/>
    <property type="evidence" value="ECO:0007669"/>
    <property type="project" value="TreeGrafter"/>
</dbReference>
<dbReference type="PANTHER" id="PTHR24095">
    <property type="entry name" value="ACETYL-COENZYME A SYNTHETASE"/>
    <property type="match status" value="1"/>
</dbReference>
<dbReference type="FunFam" id="3.40.50.12780:FF:000001">
    <property type="entry name" value="Acetyl-coenzyme A synthetase"/>
    <property type="match status" value="1"/>
</dbReference>
<dbReference type="GO" id="GO:0005524">
    <property type="term" value="F:ATP binding"/>
    <property type="evidence" value="ECO:0007669"/>
    <property type="project" value="UniProtKB-UniRule"/>
</dbReference>
<feature type="domain" description="AMP-binding enzyme C-terminal" evidence="7">
    <location>
        <begin position="639"/>
        <end position="717"/>
    </location>
</feature>
<comment type="similarity">
    <text evidence="1 5">Belongs to the ATP-dependent AMP-binding enzyme family.</text>
</comment>
<keyword evidence="2 5" id="KW-0436">Ligase</keyword>
<evidence type="ECO:0000256" key="5">
    <source>
        <dbReference type="RuleBase" id="RU361147"/>
    </source>
</evidence>
<dbReference type="AlphaFoldDB" id="A0A813M8H0"/>
<dbReference type="Pfam" id="PF13193">
    <property type="entry name" value="AMP-binding_C"/>
    <property type="match status" value="1"/>
</dbReference>
<dbReference type="CDD" id="cd05966">
    <property type="entry name" value="ACS"/>
    <property type="match status" value="1"/>
</dbReference>
<gene>
    <name evidence="9" type="ORF">IZO911_LOCUS1816</name>
</gene>
<evidence type="ECO:0000256" key="4">
    <source>
        <dbReference type="ARBA" id="ARBA00022840"/>
    </source>
</evidence>